<dbReference type="Proteomes" id="UP000184076">
    <property type="component" value="Unassembled WGS sequence"/>
</dbReference>
<keyword evidence="2" id="KW-1185">Reference proteome</keyword>
<accession>A0A1M5CWD7</accession>
<evidence type="ECO:0008006" key="3">
    <source>
        <dbReference type="Google" id="ProtNLM"/>
    </source>
</evidence>
<sequence length="321" mass="35709">MVRAWSAHVTGPVRLTVETTLNERSPDLVDFARELARMVPGVTVEVSERELPDLPAILVGSGWIFHGVPAGAELRPFLEILALSAQKTPPAAPPDLLPLLESLESPRELTLYITPQCPHCAHTLFDLAPLPFASPRLIVRVIDAALFPEEARSLEIRAVPTLLYGDDFRWTGRVKIREVLEVVCRQDRGELSAAATIRLLKEGKAQEVARLMGRSEHAWKDFPHVLTHPEWSVRLGALVVLEDLAEAHPDLARSYLLPLWERMETASESVQGDILYAVGLAGDRSWIRVLERWLEEHAPGPDLADVAREAMEKLGSVNRDP</sequence>
<dbReference type="EMBL" id="FQVB01000021">
    <property type="protein sequence ID" value="SHF59031.1"/>
    <property type="molecule type" value="Genomic_DNA"/>
</dbReference>
<dbReference type="SUPFAM" id="SSF48371">
    <property type="entry name" value="ARM repeat"/>
    <property type="match status" value="1"/>
</dbReference>
<name>A0A1M5CWD7_9BACT</name>
<dbReference type="AlphaFoldDB" id="A0A1M5CWD7"/>
<organism evidence="1 2">
    <name type="scientific">Desulfacinum infernum DSM 9756</name>
    <dbReference type="NCBI Taxonomy" id="1121391"/>
    <lineage>
        <taxon>Bacteria</taxon>
        <taxon>Pseudomonadati</taxon>
        <taxon>Thermodesulfobacteriota</taxon>
        <taxon>Syntrophobacteria</taxon>
        <taxon>Syntrophobacterales</taxon>
        <taxon>Syntrophobacteraceae</taxon>
        <taxon>Desulfacinum</taxon>
    </lineage>
</organism>
<dbReference type="PANTHER" id="PTHR37170">
    <property type="entry name" value="GLUTAREDOXIN-RELATED"/>
    <property type="match status" value="1"/>
</dbReference>
<reference evidence="2" key="1">
    <citation type="submission" date="2016-11" db="EMBL/GenBank/DDBJ databases">
        <authorList>
            <person name="Varghese N."/>
            <person name="Submissions S."/>
        </authorList>
    </citation>
    <scope>NUCLEOTIDE SEQUENCE [LARGE SCALE GENOMIC DNA]</scope>
    <source>
        <strain evidence="2">DSM 9756</strain>
    </source>
</reference>
<dbReference type="SUPFAM" id="SSF52833">
    <property type="entry name" value="Thioredoxin-like"/>
    <property type="match status" value="2"/>
</dbReference>
<protein>
    <recommendedName>
        <fullName evidence="3">Thioredoxin-like fold domain-containing protein</fullName>
    </recommendedName>
</protein>
<dbReference type="PANTHER" id="PTHR37170:SF1">
    <property type="entry name" value="GLUTAREDOXIN-LIKE PROTEIN"/>
    <property type="match status" value="1"/>
</dbReference>
<gene>
    <name evidence="1" type="ORF">SAMN02745206_02303</name>
</gene>
<dbReference type="Gene3D" id="1.25.10.10">
    <property type="entry name" value="Leucine-rich Repeat Variant"/>
    <property type="match status" value="1"/>
</dbReference>
<dbReference type="Gene3D" id="3.40.30.80">
    <property type="match status" value="1"/>
</dbReference>
<dbReference type="InterPro" id="IPR036249">
    <property type="entry name" value="Thioredoxin-like_sf"/>
</dbReference>
<dbReference type="InterPro" id="IPR016024">
    <property type="entry name" value="ARM-type_fold"/>
</dbReference>
<dbReference type="STRING" id="1121391.SAMN02745206_02303"/>
<proteinExistence type="predicted"/>
<dbReference type="InterPro" id="IPR011989">
    <property type="entry name" value="ARM-like"/>
</dbReference>
<evidence type="ECO:0000313" key="2">
    <source>
        <dbReference type="Proteomes" id="UP000184076"/>
    </source>
</evidence>
<evidence type="ECO:0000313" key="1">
    <source>
        <dbReference type="EMBL" id="SHF59031.1"/>
    </source>
</evidence>